<dbReference type="CDD" id="cd17329">
    <property type="entry name" value="MFS_MdtH_MDR_like"/>
    <property type="match status" value="1"/>
</dbReference>
<evidence type="ECO:0000256" key="6">
    <source>
        <dbReference type="ARBA" id="ARBA00023136"/>
    </source>
</evidence>
<feature type="transmembrane region" description="Helical" evidence="7">
    <location>
        <begin position="136"/>
        <end position="159"/>
    </location>
</feature>
<comment type="subcellular location">
    <subcellularLocation>
        <location evidence="1">Cell membrane</location>
        <topology evidence="1">Multi-pass membrane protein</topology>
    </subcellularLocation>
</comment>
<dbReference type="InterPro" id="IPR011701">
    <property type="entry name" value="MFS"/>
</dbReference>
<gene>
    <name evidence="9" type="ORF">ACFSCX_25655</name>
</gene>
<evidence type="ECO:0000313" key="9">
    <source>
        <dbReference type="EMBL" id="MFD1739856.1"/>
    </source>
</evidence>
<evidence type="ECO:0000256" key="5">
    <source>
        <dbReference type="ARBA" id="ARBA00022989"/>
    </source>
</evidence>
<dbReference type="RefSeq" id="WP_377931126.1">
    <property type="nucleotide sequence ID" value="NZ_JBHUEM010000060.1"/>
</dbReference>
<dbReference type="PANTHER" id="PTHR43414:SF1">
    <property type="entry name" value="PEPTIDE PERMEASE"/>
    <property type="match status" value="1"/>
</dbReference>
<feature type="transmembrane region" description="Helical" evidence="7">
    <location>
        <begin position="247"/>
        <end position="272"/>
    </location>
</feature>
<feature type="transmembrane region" description="Helical" evidence="7">
    <location>
        <begin position="100"/>
        <end position="116"/>
    </location>
</feature>
<feature type="transmembrane region" description="Helical" evidence="7">
    <location>
        <begin position="12"/>
        <end position="34"/>
    </location>
</feature>
<keyword evidence="2" id="KW-0813">Transport</keyword>
<evidence type="ECO:0000256" key="1">
    <source>
        <dbReference type="ARBA" id="ARBA00004651"/>
    </source>
</evidence>
<keyword evidence="6 7" id="KW-0472">Membrane</keyword>
<dbReference type="EMBL" id="JBHUEM010000060">
    <property type="protein sequence ID" value="MFD1739856.1"/>
    <property type="molecule type" value="Genomic_DNA"/>
</dbReference>
<dbReference type="Gene3D" id="1.20.1250.20">
    <property type="entry name" value="MFS general substrate transporter like domains"/>
    <property type="match status" value="2"/>
</dbReference>
<dbReference type="Proteomes" id="UP001597214">
    <property type="component" value="Unassembled WGS sequence"/>
</dbReference>
<dbReference type="Pfam" id="PF07690">
    <property type="entry name" value="MFS_1"/>
    <property type="match status" value="2"/>
</dbReference>
<name>A0ABW4LZ15_9BACI</name>
<evidence type="ECO:0000256" key="2">
    <source>
        <dbReference type="ARBA" id="ARBA00022448"/>
    </source>
</evidence>
<comment type="caution">
    <text evidence="9">The sequence shown here is derived from an EMBL/GenBank/DDBJ whole genome shotgun (WGS) entry which is preliminary data.</text>
</comment>
<feature type="domain" description="Major facilitator superfamily (MFS) profile" evidence="8">
    <location>
        <begin position="11"/>
        <end position="396"/>
    </location>
</feature>
<keyword evidence="5 7" id="KW-1133">Transmembrane helix</keyword>
<feature type="transmembrane region" description="Helical" evidence="7">
    <location>
        <begin position="372"/>
        <end position="392"/>
    </location>
</feature>
<protein>
    <submittedName>
        <fullName evidence="9">MDR family MFS transporter</fullName>
    </submittedName>
</protein>
<evidence type="ECO:0000259" key="8">
    <source>
        <dbReference type="PROSITE" id="PS50850"/>
    </source>
</evidence>
<evidence type="ECO:0000256" key="4">
    <source>
        <dbReference type="ARBA" id="ARBA00022692"/>
    </source>
</evidence>
<dbReference type="InterPro" id="IPR036259">
    <property type="entry name" value="MFS_trans_sf"/>
</dbReference>
<proteinExistence type="predicted"/>
<evidence type="ECO:0000313" key="10">
    <source>
        <dbReference type="Proteomes" id="UP001597214"/>
    </source>
</evidence>
<dbReference type="SUPFAM" id="SSF103473">
    <property type="entry name" value="MFS general substrate transporter"/>
    <property type="match status" value="1"/>
</dbReference>
<evidence type="ECO:0000256" key="7">
    <source>
        <dbReference type="SAM" id="Phobius"/>
    </source>
</evidence>
<organism evidence="9 10">
    <name type="scientific">Bacillus salitolerans</name>
    <dbReference type="NCBI Taxonomy" id="1437434"/>
    <lineage>
        <taxon>Bacteria</taxon>
        <taxon>Bacillati</taxon>
        <taxon>Bacillota</taxon>
        <taxon>Bacilli</taxon>
        <taxon>Bacillales</taxon>
        <taxon>Bacillaceae</taxon>
        <taxon>Bacillus</taxon>
    </lineage>
</organism>
<feature type="transmembrane region" description="Helical" evidence="7">
    <location>
        <begin position="165"/>
        <end position="185"/>
    </location>
</feature>
<keyword evidence="3" id="KW-1003">Cell membrane</keyword>
<keyword evidence="4 7" id="KW-0812">Transmembrane</keyword>
<dbReference type="InterPro" id="IPR020846">
    <property type="entry name" value="MFS_dom"/>
</dbReference>
<feature type="transmembrane region" description="Helical" evidence="7">
    <location>
        <begin position="284"/>
        <end position="301"/>
    </location>
</feature>
<reference evidence="10" key="1">
    <citation type="journal article" date="2019" name="Int. J. Syst. Evol. Microbiol.">
        <title>The Global Catalogue of Microorganisms (GCM) 10K type strain sequencing project: providing services to taxonomists for standard genome sequencing and annotation.</title>
        <authorList>
            <consortium name="The Broad Institute Genomics Platform"/>
            <consortium name="The Broad Institute Genome Sequencing Center for Infectious Disease"/>
            <person name="Wu L."/>
            <person name="Ma J."/>
        </authorList>
    </citation>
    <scope>NUCLEOTIDE SEQUENCE [LARGE SCALE GENOMIC DNA]</scope>
    <source>
        <strain evidence="10">CCUG 49339</strain>
    </source>
</reference>
<dbReference type="PANTHER" id="PTHR43414">
    <property type="entry name" value="MULTIDRUG RESISTANCE PROTEIN MDTG"/>
    <property type="match status" value="1"/>
</dbReference>
<dbReference type="PROSITE" id="PS50850">
    <property type="entry name" value="MFS"/>
    <property type="match status" value="1"/>
</dbReference>
<keyword evidence="10" id="KW-1185">Reference proteome</keyword>
<feature type="transmembrane region" description="Helical" evidence="7">
    <location>
        <begin position="78"/>
        <end position="94"/>
    </location>
</feature>
<evidence type="ECO:0000256" key="3">
    <source>
        <dbReference type="ARBA" id="ARBA00022475"/>
    </source>
</evidence>
<accession>A0ABW4LZ15</accession>
<feature type="transmembrane region" description="Helical" evidence="7">
    <location>
        <begin position="46"/>
        <end position="66"/>
    </location>
</feature>
<feature type="transmembrane region" description="Helical" evidence="7">
    <location>
        <begin position="217"/>
        <end position="235"/>
    </location>
</feature>
<sequence length="412" mass="46829">MQKLYHRYSEPVRIRFLGAFLTSITGSMLAPFMIIYLHEQLDGNLLLPMLIVGLQPLSDIIFTLLGGGITDRYGRKQMMMIALFMQAISMAGFIFAESVFFFALLYVLNGIGRSIFIPAQRAQIVDCTEVERRSEVFSIISTIESFAITIGPLLGLLVYSYQPDFIFGLEALSLFLYAIIVWLKLPETAPKQMTKEIETNSATSALTVQQFLRKHHFVLGIMVFSIPISFFYSQVETNYKIFVQDLFPNYLTVLTIITTVKALMITFLQIVLVKWTEKLPMTKIVAISYLCFFISAIGFGFSTHLFWLLFTQLILTVGQSIGLNHFLRYVSELAPEQHRGLYFSLYGIHWDISRTVGPFVGGLLLLHGGGELLFLLSAIFLIVGGIGQYLFVSYIHRKQMKNQQEKIILLHN</sequence>